<evidence type="ECO:0000313" key="2">
    <source>
        <dbReference type="Proteomes" id="UP000276417"/>
    </source>
</evidence>
<organism evidence="1 2">
    <name type="scientific">Deinococcus psychrotolerans</name>
    <dbReference type="NCBI Taxonomy" id="2489213"/>
    <lineage>
        <taxon>Bacteria</taxon>
        <taxon>Thermotogati</taxon>
        <taxon>Deinococcota</taxon>
        <taxon>Deinococci</taxon>
        <taxon>Deinococcales</taxon>
        <taxon>Deinococcaceae</taxon>
        <taxon>Deinococcus</taxon>
    </lineage>
</organism>
<keyword evidence="2" id="KW-1185">Reference proteome</keyword>
<protein>
    <submittedName>
        <fullName evidence="1">Uncharacterized protein</fullName>
    </submittedName>
</protein>
<reference evidence="1 2" key="1">
    <citation type="submission" date="2018-11" db="EMBL/GenBank/DDBJ databases">
        <title>Deinococcus shelandsis sp. nov., isolated from South Shetland Islands soil of Antarctica.</title>
        <authorList>
            <person name="Tian J."/>
        </authorList>
    </citation>
    <scope>NUCLEOTIDE SEQUENCE [LARGE SCALE GENOMIC DNA]</scope>
    <source>
        <strain evidence="1 2">S14-83T</strain>
        <plasmid evidence="1 2">unnamed4</plasmid>
    </source>
</reference>
<geneLocation type="plasmid" evidence="1 2">
    <name>unnamed4</name>
</geneLocation>
<dbReference type="KEGG" id="dph:EHF33_20695"/>
<keyword evidence="1" id="KW-0614">Plasmid</keyword>
<name>A0A3G8YUQ4_9DEIO</name>
<gene>
    <name evidence="1" type="ORF">EHF33_20695</name>
</gene>
<dbReference type="RefSeq" id="WP_124875833.1">
    <property type="nucleotide sequence ID" value="NZ_CP034188.1"/>
</dbReference>
<proteinExistence type="predicted"/>
<accession>A0A3G8YUQ4</accession>
<dbReference type="AlphaFoldDB" id="A0A3G8YUQ4"/>
<evidence type="ECO:0000313" key="1">
    <source>
        <dbReference type="EMBL" id="AZI45331.1"/>
    </source>
</evidence>
<dbReference type="Proteomes" id="UP000276417">
    <property type="component" value="Plasmid unnamed4"/>
</dbReference>
<sequence>MTLPPIASLPKPQTADPMPMLRLHYQSLAAMLGRTLVKTDAGFLAYEPLLDSQIKAGAAEWAVTGFAAADGPNMAGQRIYRSYQGYVAVYYPLGTTPGRAATDDIKIATALELFPRIAVAYAASAPGIECRQVDFDGSGNAFVLKTPEVPGQPGVLALSVNWALTLELTVTF</sequence>
<dbReference type="EMBL" id="CP034188">
    <property type="protein sequence ID" value="AZI45331.1"/>
    <property type="molecule type" value="Genomic_DNA"/>
</dbReference>